<dbReference type="Pfam" id="PF13895">
    <property type="entry name" value="Ig_2"/>
    <property type="match status" value="1"/>
</dbReference>
<dbReference type="PRINTS" id="PR01217">
    <property type="entry name" value="PRICHEXTENSN"/>
</dbReference>
<feature type="region of interest" description="Disordered" evidence="3">
    <location>
        <begin position="216"/>
        <end position="329"/>
    </location>
</feature>
<evidence type="ECO:0000313" key="7">
    <source>
        <dbReference type="RefSeq" id="XP_070489499.1"/>
    </source>
</evidence>
<dbReference type="Proteomes" id="UP001652662">
    <property type="component" value="Chromosome 9"/>
</dbReference>
<keyword evidence="4" id="KW-0732">Signal</keyword>
<evidence type="ECO:0000259" key="5">
    <source>
        <dbReference type="PROSITE" id="PS50835"/>
    </source>
</evidence>
<evidence type="ECO:0000256" key="1">
    <source>
        <dbReference type="ARBA" id="ARBA00023157"/>
    </source>
</evidence>
<proteinExistence type="predicted"/>
<dbReference type="PANTHER" id="PTHR11738:SF186">
    <property type="entry name" value="OSTEOCLAST-ASSOCIATED IMMUNOGLOBULIN-LIKE RECEPTOR"/>
    <property type="match status" value="1"/>
</dbReference>
<dbReference type="PANTHER" id="PTHR11738">
    <property type="entry name" value="MHC CLASS I NK CELL RECEPTOR"/>
    <property type="match status" value="1"/>
</dbReference>
<dbReference type="RefSeq" id="XP_070489499.1">
    <property type="nucleotide sequence ID" value="XM_070633398.1"/>
</dbReference>
<feature type="domain" description="Ig-like" evidence="5">
    <location>
        <begin position="26"/>
        <end position="99"/>
    </location>
</feature>
<reference evidence="7" key="1">
    <citation type="submission" date="2025-08" db="UniProtKB">
        <authorList>
            <consortium name="RefSeq"/>
        </authorList>
    </citation>
    <scope>IDENTIFICATION</scope>
    <source>
        <tissue evidence="7">Blood</tissue>
    </source>
</reference>
<keyword evidence="2" id="KW-0393">Immunoglobulin domain</keyword>
<dbReference type="GeneID" id="103556215"/>
<organism evidence="6 7">
    <name type="scientific">Equus przewalskii</name>
    <name type="common">Przewalski's horse</name>
    <name type="synonym">Equus caballus przewalskii</name>
    <dbReference type="NCBI Taxonomy" id="9798"/>
    <lineage>
        <taxon>Eukaryota</taxon>
        <taxon>Metazoa</taxon>
        <taxon>Chordata</taxon>
        <taxon>Craniata</taxon>
        <taxon>Vertebrata</taxon>
        <taxon>Euteleostomi</taxon>
        <taxon>Mammalia</taxon>
        <taxon>Eutheria</taxon>
        <taxon>Laurasiatheria</taxon>
        <taxon>Perissodactyla</taxon>
        <taxon>Equidae</taxon>
        <taxon>Equus</taxon>
    </lineage>
</organism>
<keyword evidence="6" id="KW-1185">Reference proteome</keyword>
<keyword evidence="1" id="KW-1015">Disulfide bond</keyword>
<dbReference type="InterPro" id="IPR050412">
    <property type="entry name" value="Ig-like_Receptors_ImmuneReg"/>
</dbReference>
<dbReference type="InterPro" id="IPR013783">
    <property type="entry name" value="Ig-like_fold"/>
</dbReference>
<dbReference type="Gene3D" id="2.60.40.10">
    <property type="entry name" value="Immunoglobulins"/>
    <property type="match status" value="2"/>
</dbReference>
<feature type="compositionally biased region" description="Low complexity" evidence="3">
    <location>
        <begin position="248"/>
        <end position="261"/>
    </location>
</feature>
<dbReference type="InterPro" id="IPR007110">
    <property type="entry name" value="Ig-like_dom"/>
</dbReference>
<dbReference type="PROSITE" id="PS50835">
    <property type="entry name" value="IG_LIKE"/>
    <property type="match status" value="1"/>
</dbReference>
<evidence type="ECO:0000313" key="6">
    <source>
        <dbReference type="Proteomes" id="UP001652662"/>
    </source>
</evidence>
<feature type="compositionally biased region" description="Pro residues" evidence="3">
    <location>
        <begin position="223"/>
        <end position="247"/>
    </location>
</feature>
<evidence type="ECO:0000256" key="4">
    <source>
        <dbReference type="SAM" id="SignalP"/>
    </source>
</evidence>
<name>A0ABM4QJ68_EQUPR</name>
<accession>A0ABM4QJ68</accession>
<evidence type="ECO:0000256" key="3">
    <source>
        <dbReference type="SAM" id="MobiDB-lite"/>
    </source>
</evidence>
<evidence type="ECO:0000256" key="2">
    <source>
        <dbReference type="ARBA" id="ARBA00023319"/>
    </source>
</evidence>
<gene>
    <name evidence="7" type="primary">OSCAR</name>
</gene>
<sequence>MALVLLLQLLSLWRLCHMYTTPTVPPALYPKPRLGAQPAAVVTPGVNVTLRCRAPLPAWRFELFKSGEIESILQRDVFLELAEFFLEEVTTEQGGSYRCCYKKRGWRPGVCSQLSDALELLVTDELPAPTLVALPGPVVAPGANVSLRCAGRWRGMSFALYREGEAAPVQYRDSPQPWADFPLLGASAAGTYSCYYHTPSSPYVLSRRSEPLVISLEGEGPRDPAPSPSSPRPRSPDTQPPAPPPSDPGVRAPSPSSLRPRGPGPQPLLPQTQGSGPPAPPPSDQGVRAPSPSSPRPRRPGLLPPPPSDPRVAVPPSSIPLSFVSPSPP</sequence>
<protein>
    <submittedName>
        <fullName evidence="7">Osteoclast-associated immunoglobulin-like receptor isoform X3</fullName>
    </submittedName>
</protein>
<feature type="signal peptide" evidence="4">
    <location>
        <begin position="1"/>
        <end position="18"/>
    </location>
</feature>
<feature type="chain" id="PRO_5047472905" evidence="4">
    <location>
        <begin position="19"/>
        <end position="329"/>
    </location>
</feature>
<dbReference type="SUPFAM" id="SSF48726">
    <property type="entry name" value="Immunoglobulin"/>
    <property type="match status" value="2"/>
</dbReference>
<dbReference type="InterPro" id="IPR036179">
    <property type="entry name" value="Ig-like_dom_sf"/>
</dbReference>